<evidence type="ECO:0000313" key="5">
    <source>
        <dbReference type="EMBL" id="GJM95965.1"/>
    </source>
</evidence>
<dbReference type="AlphaFoldDB" id="A0AAV5CCZ0"/>
<evidence type="ECO:0000259" key="4">
    <source>
        <dbReference type="PROSITE" id="PS51634"/>
    </source>
</evidence>
<dbReference type="SMART" id="SM01114">
    <property type="entry name" value="CXC"/>
    <property type="match status" value="1"/>
</dbReference>
<dbReference type="InterPro" id="IPR005172">
    <property type="entry name" value="CRC"/>
</dbReference>
<feature type="domain" description="CRC" evidence="4">
    <location>
        <begin position="114"/>
        <end position="177"/>
    </location>
</feature>
<dbReference type="InterPro" id="IPR033467">
    <property type="entry name" value="Tesmin/TSO1-like_CXC"/>
</dbReference>
<proteinExistence type="inferred from homology"/>
<dbReference type="GO" id="GO:0005634">
    <property type="term" value="C:nucleus"/>
    <property type="evidence" value="ECO:0007669"/>
    <property type="project" value="UniProtKB-SubCell"/>
</dbReference>
<dbReference type="PANTHER" id="PTHR46159">
    <property type="entry name" value="PROTEIN TESMIN/TSO1-LIKE CXC 2"/>
    <property type="match status" value="1"/>
</dbReference>
<comment type="similarity">
    <text evidence="2">Belongs to the lin-54 family.</text>
</comment>
<dbReference type="PROSITE" id="PS51634">
    <property type="entry name" value="CRC"/>
    <property type="match status" value="1"/>
</dbReference>
<dbReference type="GO" id="GO:0003700">
    <property type="term" value="F:DNA-binding transcription factor activity"/>
    <property type="evidence" value="ECO:0007669"/>
    <property type="project" value="InterPro"/>
</dbReference>
<keyword evidence="6" id="KW-1185">Reference proteome</keyword>
<accession>A0AAV5CCZ0</accession>
<name>A0AAV5CCZ0_ELECO</name>
<reference evidence="5" key="2">
    <citation type="submission" date="2021-12" db="EMBL/GenBank/DDBJ databases">
        <title>Resequencing data analysis of finger millet.</title>
        <authorList>
            <person name="Hatakeyama M."/>
            <person name="Aluri S."/>
            <person name="Balachadran M.T."/>
            <person name="Sivarajan S.R."/>
            <person name="Poveda L."/>
            <person name="Shimizu-Inatsugi R."/>
            <person name="Schlapbach R."/>
            <person name="Sreeman S.M."/>
            <person name="Shimizu K.K."/>
        </authorList>
    </citation>
    <scope>NUCLEOTIDE SEQUENCE</scope>
</reference>
<dbReference type="EMBL" id="BQKI01000006">
    <property type="protein sequence ID" value="GJM95965.1"/>
    <property type="molecule type" value="Genomic_DNA"/>
</dbReference>
<dbReference type="Proteomes" id="UP001054889">
    <property type="component" value="Unassembled WGS sequence"/>
</dbReference>
<organism evidence="5 6">
    <name type="scientific">Eleusine coracana subsp. coracana</name>
    <dbReference type="NCBI Taxonomy" id="191504"/>
    <lineage>
        <taxon>Eukaryota</taxon>
        <taxon>Viridiplantae</taxon>
        <taxon>Streptophyta</taxon>
        <taxon>Embryophyta</taxon>
        <taxon>Tracheophyta</taxon>
        <taxon>Spermatophyta</taxon>
        <taxon>Magnoliopsida</taxon>
        <taxon>Liliopsida</taxon>
        <taxon>Poales</taxon>
        <taxon>Poaceae</taxon>
        <taxon>PACMAD clade</taxon>
        <taxon>Chloridoideae</taxon>
        <taxon>Cynodonteae</taxon>
        <taxon>Eleusininae</taxon>
        <taxon>Eleusine</taxon>
    </lineage>
</organism>
<evidence type="ECO:0000256" key="1">
    <source>
        <dbReference type="ARBA" id="ARBA00004123"/>
    </source>
</evidence>
<sequence length="358" mass="38561">MGMQSVLNVHPANICTGNYLNLVGSPACTLPGVGLHLNAVASIPKEIMPYNNQASGDPYNIVPFADNLPLLPGHNSPMRSVFSGNELIPHSCEVDTYIQSDHSSQKTMPRANGSIKESHNKRSISYCACFAAKVYCSESCSCQGCSNNHSHEEVVLCIRKQIESRNPLAFAPNIIRTCGSSQEFGVRAGPFICTLVTPSSWLIVFFSCYRTTLTKLLLRLDIKEAATAESLLVLKNTASAFSLFLRASVLLPSTCSRLPFSSVGCSSAQHNSQALRKADALLSHFSTYGAELILANGPSDSKEGNSYCTAGVKVVSPNKKRVSPLHIGPSLSPINRSARKLVLKSFPSLSSDENSEPH</sequence>
<evidence type="ECO:0000313" key="6">
    <source>
        <dbReference type="Proteomes" id="UP001054889"/>
    </source>
</evidence>
<dbReference type="Pfam" id="PF03638">
    <property type="entry name" value="TCR"/>
    <property type="match status" value="1"/>
</dbReference>
<dbReference type="PANTHER" id="PTHR46159:SF11">
    <property type="entry name" value="PROTEIN TESMIN_TSO1-LIKE CXC 2"/>
    <property type="match status" value="1"/>
</dbReference>
<evidence type="ECO:0000256" key="3">
    <source>
        <dbReference type="ARBA" id="ARBA00023242"/>
    </source>
</evidence>
<reference evidence="5" key="1">
    <citation type="journal article" date="2018" name="DNA Res.">
        <title>Multiple hybrid de novo genome assembly of finger millet, an orphan allotetraploid crop.</title>
        <authorList>
            <person name="Hatakeyama M."/>
            <person name="Aluri S."/>
            <person name="Balachadran M.T."/>
            <person name="Sivarajan S.R."/>
            <person name="Patrignani A."/>
            <person name="Gruter S."/>
            <person name="Poveda L."/>
            <person name="Shimizu-Inatsugi R."/>
            <person name="Baeten J."/>
            <person name="Francoijs K.J."/>
            <person name="Nataraja K.N."/>
            <person name="Reddy Y.A.N."/>
            <person name="Phadnis S."/>
            <person name="Ravikumar R.L."/>
            <person name="Schlapbach R."/>
            <person name="Sreeman S.M."/>
            <person name="Shimizu K.K."/>
        </authorList>
    </citation>
    <scope>NUCLEOTIDE SEQUENCE</scope>
</reference>
<comment type="caution">
    <text evidence="5">The sequence shown here is derived from an EMBL/GenBank/DDBJ whole genome shotgun (WGS) entry which is preliminary data.</text>
</comment>
<keyword evidence="3" id="KW-0539">Nucleus</keyword>
<comment type="subcellular location">
    <subcellularLocation>
        <location evidence="1">Nucleus</location>
    </subcellularLocation>
</comment>
<protein>
    <recommendedName>
        <fullName evidence="4">CRC domain-containing protein</fullName>
    </recommendedName>
</protein>
<dbReference type="InterPro" id="IPR044522">
    <property type="entry name" value="TSO1-like"/>
</dbReference>
<gene>
    <name evidence="5" type="primary">ga12764</name>
    <name evidence="5" type="ORF">PR202_ga12764</name>
</gene>
<evidence type="ECO:0000256" key="2">
    <source>
        <dbReference type="ARBA" id="ARBA00007267"/>
    </source>
</evidence>